<protein>
    <submittedName>
        <fullName evidence="1">Uncharacterized protein</fullName>
    </submittedName>
</protein>
<keyword evidence="2" id="KW-1185">Reference proteome</keyword>
<reference evidence="1 2" key="2">
    <citation type="journal article" date="2017" name="Int. J. Syst. Evol. Microbiol.">
        <title>Pseudomonas furukawaii sp. nov., a polychlorinated biphenyl-degrading bacterium isolated from biphenyl-contaminated soil in Japan.</title>
        <authorList>
            <person name="Kimura N."/>
            <person name="Watanabe T."/>
            <person name="Suenaga H."/>
            <person name="Fujihara H."/>
            <person name="Futagami T."/>
            <person name="Goto M."/>
            <person name="Hanada S."/>
            <person name="Hirose J."/>
        </authorList>
    </citation>
    <scope>NUCLEOTIDE SEQUENCE [LARGE SCALE GENOMIC DNA]</scope>
    <source>
        <strain evidence="2">DSM 10086 / NBRC 110670 / KF707</strain>
    </source>
</reference>
<dbReference type="Proteomes" id="UP000218554">
    <property type="component" value="Chromosome"/>
</dbReference>
<organism evidence="1 2">
    <name type="scientific">Metapseudomonas furukawaii</name>
    <name type="common">Pseudomonas furukawaii</name>
    <dbReference type="NCBI Taxonomy" id="1149133"/>
    <lineage>
        <taxon>Bacteria</taxon>
        <taxon>Pseudomonadati</taxon>
        <taxon>Pseudomonadota</taxon>
        <taxon>Gammaproteobacteria</taxon>
        <taxon>Pseudomonadales</taxon>
        <taxon>Pseudomonadaceae</taxon>
        <taxon>Metapseudomonas</taxon>
    </lineage>
</organism>
<proteinExistence type="predicted"/>
<gene>
    <name evidence="1" type="ORF">KF707C_49910</name>
</gene>
<evidence type="ECO:0000313" key="1">
    <source>
        <dbReference type="EMBL" id="BAU76679.1"/>
    </source>
</evidence>
<dbReference type="EMBL" id="AP014862">
    <property type="protein sequence ID" value="BAU76679.1"/>
    <property type="molecule type" value="Genomic_DNA"/>
</dbReference>
<reference evidence="2" key="1">
    <citation type="submission" date="2015-05" db="EMBL/GenBank/DDBJ databases">
        <title>Draft genome sequencing of a biphenyl-degrading bacterium, Pseudomonas balearica KF707 (=NBRC110670).</title>
        <authorList>
            <person name="Kimura N."/>
            <person name="Hirose J."/>
            <person name="Watanabe T."/>
            <person name="Suenaga H."/>
            <person name="Fujihara H."/>
            <person name="Noguchi M."/>
            <person name="Hashimoto M."/>
            <person name="Shimodaira J."/>
            <person name="Tsuchikane K."/>
            <person name="Hosoyama A."/>
            <person name="Yamazoe A."/>
            <person name="Fujita N."/>
            <person name="Furukawa K."/>
        </authorList>
    </citation>
    <scope>NUCLEOTIDE SEQUENCE [LARGE SCALE GENOMIC DNA]</scope>
    <source>
        <strain evidence="2">DSM 10086 / NBRC 110670 / KF707</strain>
    </source>
</reference>
<evidence type="ECO:0000313" key="2">
    <source>
        <dbReference type="Proteomes" id="UP000218554"/>
    </source>
</evidence>
<sequence length="37" mass="3722">MGIPCVPFPTSGGWHLANTGPFPVFGGAPVSGENIPI</sequence>
<name>A0AAD1FHT1_METFU</name>
<dbReference type="AlphaFoldDB" id="A0AAD1FHT1"/>
<accession>A0AAD1FHT1</accession>
<dbReference type="KEGG" id="pfuw:KF707C_49910"/>